<evidence type="ECO:0000313" key="3">
    <source>
        <dbReference type="EMBL" id="CAB5219368.1"/>
    </source>
</evidence>
<reference evidence="3" key="1">
    <citation type="submission" date="2020-05" db="EMBL/GenBank/DDBJ databases">
        <authorList>
            <person name="Chiriac C."/>
            <person name="Salcher M."/>
            <person name="Ghai R."/>
            <person name="Kavagutti S V."/>
        </authorList>
    </citation>
    <scope>NUCLEOTIDE SEQUENCE</scope>
</reference>
<proteinExistence type="predicted"/>
<sequence>MKLFGNVMLRIVATFVASALGVIGAGSIMKVDIMTAAAMGGILAVFKVIELLSLAFLEDGKLTLNEINAAFRQTVALKGVEETPEEKKGKSLNE</sequence>
<dbReference type="EMBL" id="LR796220">
    <property type="protein sequence ID" value="CAB4128875.1"/>
    <property type="molecule type" value="Genomic_DNA"/>
</dbReference>
<feature type="transmembrane region" description="Helical" evidence="1">
    <location>
        <begin position="7"/>
        <end position="29"/>
    </location>
</feature>
<gene>
    <name evidence="2" type="ORF">UFOVP110_100</name>
    <name evidence="3" type="ORF">UFOVP223_64</name>
</gene>
<evidence type="ECO:0000313" key="2">
    <source>
        <dbReference type="EMBL" id="CAB4128875.1"/>
    </source>
</evidence>
<keyword evidence="1" id="KW-0472">Membrane</keyword>
<keyword evidence="1" id="KW-1133">Transmembrane helix</keyword>
<organism evidence="3">
    <name type="scientific">uncultured Caudovirales phage</name>
    <dbReference type="NCBI Taxonomy" id="2100421"/>
    <lineage>
        <taxon>Viruses</taxon>
        <taxon>Duplodnaviria</taxon>
        <taxon>Heunggongvirae</taxon>
        <taxon>Uroviricota</taxon>
        <taxon>Caudoviricetes</taxon>
        <taxon>Peduoviridae</taxon>
        <taxon>Maltschvirus</taxon>
        <taxon>Maltschvirus maltsch</taxon>
    </lineage>
</organism>
<keyword evidence="1" id="KW-0812">Transmembrane</keyword>
<feature type="transmembrane region" description="Helical" evidence="1">
    <location>
        <begin position="35"/>
        <end position="57"/>
    </location>
</feature>
<name>A0A6J7WRA0_9CAUD</name>
<evidence type="ECO:0000256" key="1">
    <source>
        <dbReference type="SAM" id="Phobius"/>
    </source>
</evidence>
<dbReference type="EMBL" id="LR798276">
    <property type="protein sequence ID" value="CAB5219368.1"/>
    <property type="molecule type" value="Genomic_DNA"/>
</dbReference>
<protein>
    <submittedName>
        <fullName evidence="3">Uncharacterized protein</fullName>
    </submittedName>
</protein>
<accession>A0A6J7WRA0</accession>